<keyword evidence="1" id="KW-1134">Transmembrane beta strand</keyword>
<name>A0A2S9JLX3_9SPHI</name>
<dbReference type="Proteomes" id="UP000238642">
    <property type="component" value="Unassembled WGS sequence"/>
</dbReference>
<dbReference type="OrthoDB" id="9768177at2"/>
<comment type="subcellular location">
    <subcellularLocation>
        <location evidence="1">Cell outer membrane</location>
        <topology evidence="1">Multi-pass membrane protein</topology>
    </subcellularLocation>
</comment>
<evidence type="ECO:0000313" key="3">
    <source>
        <dbReference type="EMBL" id="PRD54147.1"/>
    </source>
</evidence>
<dbReference type="PROSITE" id="PS52016">
    <property type="entry name" value="TONB_DEPENDENT_REC_3"/>
    <property type="match status" value="1"/>
</dbReference>
<keyword evidence="1" id="KW-0813">Transport</keyword>
<feature type="domain" description="TonB-dependent receptor plug" evidence="2">
    <location>
        <begin position="155"/>
        <end position="267"/>
    </location>
</feature>
<dbReference type="SUPFAM" id="SSF49464">
    <property type="entry name" value="Carboxypeptidase regulatory domain-like"/>
    <property type="match status" value="1"/>
</dbReference>
<accession>A0A2S9JLX3</accession>
<dbReference type="Gene3D" id="2.170.130.10">
    <property type="entry name" value="TonB-dependent receptor, plug domain"/>
    <property type="match status" value="1"/>
</dbReference>
<dbReference type="InterPro" id="IPR008969">
    <property type="entry name" value="CarboxyPept-like_regulatory"/>
</dbReference>
<reference evidence="3 4" key="1">
    <citation type="submission" date="2018-02" db="EMBL/GenBank/DDBJ databases">
        <title>The draft genome of Sphingobacterium gobiense H7.</title>
        <authorList>
            <person name="Li L."/>
            <person name="Liu L."/>
            <person name="Zhang X."/>
            <person name="Wang T."/>
            <person name="Liang L."/>
        </authorList>
    </citation>
    <scope>NUCLEOTIDE SEQUENCE [LARGE SCALE GENOMIC DNA]</scope>
    <source>
        <strain evidence="3 4">ACCC 05757</strain>
    </source>
</reference>
<proteinExistence type="inferred from homology"/>
<keyword evidence="1" id="KW-0472">Membrane</keyword>
<evidence type="ECO:0000256" key="1">
    <source>
        <dbReference type="PROSITE-ProRule" id="PRU01360"/>
    </source>
</evidence>
<keyword evidence="4" id="KW-1185">Reference proteome</keyword>
<dbReference type="GO" id="GO:0009279">
    <property type="term" value="C:cell outer membrane"/>
    <property type="evidence" value="ECO:0007669"/>
    <property type="project" value="UniProtKB-SubCell"/>
</dbReference>
<dbReference type="NCBIfam" id="TIGR04057">
    <property type="entry name" value="SusC_RagA_signa"/>
    <property type="match status" value="1"/>
</dbReference>
<keyword evidence="1" id="KW-0812">Transmembrane</keyword>
<organism evidence="3 4">
    <name type="scientific">Sphingobacterium gobiense</name>
    <dbReference type="NCBI Taxonomy" id="1382456"/>
    <lineage>
        <taxon>Bacteria</taxon>
        <taxon>Pseudomonadati</taxon>
        <taxon>Bacteroidota</taxon>
        <taxon>Sphingobacteriia</taxon>
        <taxon>Sphingobacteriales</taxon>
        <taxon>Sphingobacteriaceae</taxon>
        <taxon>Sphingobacterium</taxon>
    </lineage>
</organism>
<dbReference type="InterPro" id="IPR012910">
    <property type="entry name" value="Plug_dom"/>
</dbReference>
<dbReference type="Pfam" id="PF07715">
    <property type="entry name" value="Plug"/>
    <property type="match status" value="1"/>
</dbReference>
<keyword evidence="1" id="KW-0998">Cell outer membrane</keyword>
<dbReference type="NCBIfam" id="TIGR04056">
    <property type="entry name" value="OMP_RagA_SusC"/>
    <property type="match status" value="1"/>
</dbReference>
<dbReference type="Gene3D" id="2.60.40.1120">
    <property type="entry name" value="Carboxypeptidase-like, regulatory domain"/>
    <property type="match status" value="1"/>
</dbReference>
<dbReference type="SUPFAM" id="SSF56935">
    <property type="entry name" value="Porins"/>
    <property type="match status" value="1"/>
</dbReference>
<dbReference type="InterPro" id="IPR039426">
    <property type="entry name" value="TonB-dep_rcpt-like"/>
</dbReference>
<dbReference type="Pfam" id="PF13715">
    <property type="entry name" value="CarbopepD_reg_2"/>
    <property type="match status" value="1"/>
</dbReference>
<evidence type="ECO:0000259" key="2">
    <source>
        <dbReference type="Pfam" id="PF07715"/>
    </source>
</evidence>
<gene>
    <name evidence="3" type="ORF">C5749_11705</name>
</gene>
<dbReference type="EMBL" id="PVBS01000002">
    <property type="protein sequence ID" value="PRD54147.1"/>
    <property type="molecule type" value="Genomic_DNA"/>
</dbReference>
<evidence type="ECO:0000313" key="4">
    <source>
        <dbReference type="Proteomes" id="UP000238642"/>
    </source>
</evidence>
<dbReference type="InterPro" id="IPR023997">
    <property type="entry name" value="TonB-dep_OMP_SusC/RagA_CS"/>
</dbReference>
<protein>
    <submittedName>
        <fullName evidence="3">SusC/RagA family TonB-linked outer membrane protein</fullName>
    </submittedName>
</protein>
<dbReference type="AlphaFoldDB" id="A0A2S9JLX3"/>
<dbReference type="InterPro" id="IPR037066">
    <property type="entry name" value="Plug_dom_sf"/>
</dbReference>
<comment type="similarity">
    <text evidence="1">Belongs to the TonB-dependent receptor family.</text>
</comment>
<dbReference type="InterPro" id="IPR023996">
    <property type="entry name" value="TonB-dep_OMP_SusC/RagA"/>
</dbReference>
<comment type="caution">
    <text evidence="3">The sequence shown here is derived from an EMBL/GenBank/DDBJ whole genome shotgun (WGS) entry which is preliminary data.</text>
</comment>
<sequence>MEMKPIFRMNKLKIRYMKSRADMPLTFLRGTRNVLLACLLVAPFVGVEAAETPARELTKIEKLVNITGKVIDQDGNPVVGATVLVKGTKSGVQTDKDGMFRINLPEGNTQLVVSFVGYKVQEVNVGGMTSIIITLESSDAIEEVVVTGYGTQKRSEIVGSVATIKGEELMDIPAPNIAGALRNQIAGVGVSEASGRPGARISLNIRGASTSEQGAGMGATSEPLYIVDGITVSSDVFDALDPSMVEEITFLKDASAAIYGAAGAKGVVLITTKRGKQGKPTISYNGYLGITDAARKPDFLSAYELAEFLNESAFMGNKPESDMFSDADLAYLRGLDVDSWYDQLWQPAVMQRHNLSISGGGERTTFFVGGSFQNQNANYAGMKEDKYSLRSGLTTTIIEGLKADINFNLNHNLRESQNQLGNQTDASFFERIISTPDWVPMYIDGLPVNSGGGGSNPLAILNSGYLETQKYQDYSINASLTYSPSFLKGFSAKLQVSQRGGNSSNETYQPPYQLWDFARMGNNDKLYSNSLIVADEPFIWGRTRESATLSSTLGKNGGYQGFVTLNYNSSFADHSLDVVVGAEQTVSDNENMGVRWINQLIPESMDYWAFDQNRTDRPTRVIYKTTKRSAFGRLSYDYKKKYLLQIVTRLDASSNFARGNRWGWSPSVGAGWIVSQENFFKDNVTFVNHLKLKANWGITGDDRVNERLWQERYLIDANNGYMFGEDKYGVGLNPSTYPNLNITWEKKRSINFGVESTMWNNRLNIGVEFFQNKTYDGFDKGVNEMNPLYSGLVAPAVNYREVYNWGSEFSIGYNTRVAEDWRINAGMNFGWGNSVVTKMIYNHNAFLERDRTDGDWLGTKFGVDPRRYNSSNIGYRTQGMFRTQEQVDAFLAENPNYTINGNVPQVGWMIYEDTNDDGVINHFDKVILFDRTDAVFSTGINLGVSYKSFSLRTNIMARFGGKVFVDSRARTKPDFETNVPIFWRDRWTPEDPMNGKYPRADDPYVNDAADIWALNGTTIRVNNMTVSYNIPSDVTRRIGLANGRILLTGNNLWTLVNPFNYKDPYTSIVYNYPTVRTISVGLSASL</sequence>